<sequence length="387" mass="40468">MLARTAARLKDMAQLDDPTPLFWLGSYTADAGGSGDGISALRQEETGTLKPLSHSQVESPSFLANHPALPVIYAALEASGQVEALARRGEAGLVPLGRPLEAGDSVCHLTVTPDGSTLIASCYGDGRVLLFPLAANGAFAGEGVVAPTSNDPYGDPLAARAAELENTDFGDDPFAELALRKAVDDAAVDRPSRAHASLVLPDGRFATTDLGHDTVRIWRRSGTRPILSQEVVLPFGVGPRHLVSHPSGHVHVVTEYSNEVFTLGRGDDGAWRVLSSLRATADSLEDGDSASEISVAASREQLHVSIRGTNRVSTLSIGGDGSAVRAISDVESGGVGPRHHVESGRFLHVANQLSNEVSSFVLDSRGIPSKLLGSVEAGSPTCLVRAL</sequence>
<reference evidence="3" key="1">
    <citation type="submission" date="2018-04" db="EMBL/GenBank/DDBJ databases">
        <authorList>
            <person name="Liu S."/>
            <person name="Wang Z."/>
            <person name="Li J."/>
        </authorList>
    </citation>
    <scope>NUCLEOTIDE SEQUENCE [LARGE SCALE GENOMIC DNA]</scope>
    <source>
        <strain evidence="3">622</strain>
    </source>
</reference>
<name>A0A2U1TBA1_9MICO</name>
<gene>
    <name evidence="2" type="ORF">DF223_11040</name>
</gene>
<dbReference type="SUPFAM" id="SSF75011">
    <property type="entry name" value="3-carboxy-cis,cis-mucoante lactonizing enzyme"/>
    <property type="match status" value="1"/>
</dbReference>
<keyword evidence="3" id="KW-1185">Reference proteome</keyword>
<dbReference type="Pfam" id="PF10282">
    <property type="entry name" value="Lactonase"/>
    <property type="match status" value="1"/>
</dbReference>
<dbReference type="EMBL" id="QEFB01000013">
    <property type="protein sequence ID" value="PWC06154.1"/>
    <property type="molecule type" value="Genomic_DNA"/>
</dbReference>
<evidence type="ECO:0000256" key="1">
    <source>
        <dbReference type="ARBA" id="ARBA00005564"/>
    </source>
</evidence>
<proteinExistence type="inferred from homology"/>
<evidence type="ECO:0008006" key="4">
    <source>
        <dbReference type="Google" id="ProtNLM"/>
    </source>
</evidence>
<dbReference type="Proteomes" id="UP000244962">
    <property type="component" value="Unassembled WGS sequence"/>
</dbReference>
<dbReference type="InterPro" id="IPR015943">
    <property type="entry name" value="WD40/YVTN_repeat-like_dom_sf"/>
</dbReference>
<protein>
    <recommendedName>
        <fullName evidence="4">3-carboxymuconate cyclase</fullName>
    </recommendedName>
</protein>
<dbReference type="AlphaFoldDB" id="A0A2U1TBA1"/>
<dbReference type="Gene3D" id="2.130.10.10">
    <property type="entry name" value="YVTN repeat-like/Quinoprotein amine dehydrogenase"/>
    <property type="match status" value="1"/>
</dbReference>
<evidence type="ECO:0000313" key="2">
    <source>
        <dbReference type="EMBL" id="PWC06154.1"/>
    </source>
</evidence>
<accession>A0A2U1TBA1</accession>
<dbReference type="GO" id="GO:0017057">
    <property type="term" value="F:6-phosphogluconolactonase activity"/>
    <property type="evidence" value="ECO:0007669"/>
    <property type="project" value="TreeGrafter"/>
</dbReference>
<dbReference type="InterPro" id="IPR050282">
    <property type="entry name" value="Cycloisomerase_2"/>
</dbReference>
<comment type="caution">
    <text evidence="2">The sequence shown here is derived from an EMBL/GenBank/DDBJ whole genome shotgun (WGS) entry which is preliminary data.</text>
</comment>
<dbReference type="PANTHER" id="PTHR30344:SF1">
    <property type="entry name" value="6-PHOSPHOGLUCONOLACTONASE"/>
    <property type="match status" value="1"/>
</dbReference>
<dbReference type="RefSeq" id="WP_108963214.1">
    <property type="nucleotide sequence ID" value="NZ_QEFB01000013.1"/>
</dbReference>
<dbReference type="InterPro" id="IPR019405">
    <property type="entry name" value="Lactonase_7-beta_prop"/>
</dbReference>
<organism evidence="2 3">
    <name type="scientific">Mycetocola zhujimingii</name>
    <dbReference type="NCBI Taxonomy" id="2079792"/>
    <lineage>
        <taxon>Bacteria</taxon>
        <taxon>Bacillati</taxon>
        <taxon>Actinomycetota</taxon>
        <taxon>Actinomycetes</taxon>
        <taxon>Micrococcales</taxon>
        <taxon>Microbacteriaceae</taxon>
        <taxon>Mycetocola</taxon>
    </lineage>
</organism>
<comment type="similarity">
    <text evidence="1">Belongs to the cycloisomerase 2 family.</text>
</comment>
<dbReference type="PANTHER" id="PTHR30344">
    <property type="entry name" value="6-PHOSPHOGLUCONOLACTONASE-RELATED"/>
    <property type="match status" value="1"/>
</dbReference>
<evidence type="ECO:0000313" key="3">
    <source>
        <dbReference type="Proteomes" id="UP000244962"/>
    </source>
</evidence>